<evidence type="ECO:0000313" key="1">
    <source>
        <dbReference type="EMBL" id="OQP64062.1"/>
    </source>
</evidence>
<evidence type="ECO:0000313" key="2">
    <source>
        <dbReference type="Proteomes" id="UP000192796"/>
    </source>
</evidence>
<protein>
    <submittedName>
        <fullName evidence="1">Uncharacterized protein</fullName>
    </submittedName>
</protein>
<name>A0A1V9G0F2_9BACT</name>
<sequence length="158" mass="18384">MHNNSIGMSNMKINFDKDKYQQLSELGSRFGLSFSSHMVIGNKLIALDGRKKILLVLERNNRSYIIELEKVASVSVKKTYSSIRPGELINKGIEEFLKTIELQFEYNNKRTICLPFFDCEKDDSRNLPRLERNAKNWQLILSKMAITHPDRQCQMVVE</sequence>
<dbReference type="STRING" id="1703345.A3860_21885"/>
<proteinExistence type="predicted"/>
<comment type="caution">
    <text evidence="1">The sequence shown here is derived from an EMBL/GenBank/DDBJ whole genome shotgun (WGS) entry which is preliminary data.</text>
</comment>
<organism evidence="1 2">
    <name type="scientific">Niastella vici</name>
    <dbReference type="NCBI Taxonomy" id="1703345"/>
    <lineage>
        <taxon>Bacteria</taxon>
        <taxon>Pseudomonadati</taxon>
        <taxon>Bacteroidota</taxon>
        <taxon>Chitinophagia</taxon>
        <taxon>Chitinophagales</taxon>
        <taxon>Chitinophagaceae</taxon>
        <taxon>Niastella</taxon>
    </lineage>
</organism>
<reference evidence="1 2" key="1">
    <citation type="submission" date="2016-03" db="EMBL/GenBank/DDBJ databases">
        <title>Niastella vici sp. nov., isolated from farmland soil.</title>
        <authorList>
            <person name="Chen L."/>
            <person name="Wang D."/>
            <person name="Yang S."/>
            <person name="Wang G."/>
        </authorList>
    </citation>
    <scope>NUCLEOTIDE SEQUENCE [LARGE SCALE GENOMIC DNA]</scope>
    <source>
        <strain evidence="1 2">DJ57</strain>
    </source>
</reference>
<dbReference type="Proteomes" id="UP000192796">
    <property type="component" value="Unassembled WGS sequence"/>
</dbReference>
<gene>
    <name evidence="1" type="ORF">A3860_21885</name>
</gene>
<dbReference type="EMBL" id="LVYD01000043">
    <property type="protein sequence ID" value="OQP64062.1"/>
    <property type="molecule type" value="Genomic_DNA"/>
</dbReference>
<accession>A0A1V9G0F2</accession>
<keyword evidence="2" id="KW-1185">Reference proteome</keyword>
<dbReference type="AlphaFoldDB" id="A0A1V9G0F2"/>